<dbReference type="GO" id="GO:0034450">
    <property type="term" value="F:ubiquitin-ubiquitin ligase activity"/>
    <property type="evidence" value="ECO:0007669"/>
    <property type="project" value="InterPro"/>
</dbReference>
<feature type="domain" description="U-box" evidence="1">
    <location>
        <begin position="666"/>
        <end position="743"/>
    </location>
</feature>
<dbReference type="PANTHER" id="PTHR13931:SF2">
    <property type="entry name" value="UBIQUITIN CONJUGATION FACTOR E4 B"/>
    <property type="match status" value="1"/>
</dbReference>
<name>A0A6C0EIC5_9ZZZZ</name>
<evidence type="ECO:0000313" key="2">
    <source>
        <dbReference type="EMBL" id="QHT28926.1"/>
    </source>
</evidence>
<dbReference type="SUPFAM" id="SSF57850">
    <property type="entry name" value="RING/U-box"/>
    <property type="match status" value="1"/>
</dbReference>
<protein>
    <recommendedName>
        <fullName evidence="1">U-box domain-containing protein</fullName>
    </recommendedName>
</protein>
<dbReference type="GO" id="GO:0005737">
    <property type="term" value="C:cytoplasm"/>
    <property type="evidence" value="ECO:0007669"/>
    <property type="project" value="TreeGrafter"/>
</dbReference>
<organism evidence="2">
    <name type="scientific">viral metagenome</name>
    <dbReference type="NCBI Taxonomy" id="1070528"/>
    <lineage>
        <taxon>unclassified sequences</taxon>
        <taxon>metagenomes</taxon>
        <taxon>organismal metagenomes</taxon>
    </lineage>
</organism>
<dbReference type="SMART" id="SM00504">
    <property type="entry name" value="Ubox"/>
    <property type="match status" value="1"/>
</dbReference>
<dbReference type="GO" id="GO:0000209">
    <property type="term" value="P:protein polyubiquitination"/>
    <property type="evidence" value="ECO:0007669"/>
    <property type="project" value="TreeGrafter"/>
</dbReference>
<evidence type="ECO:0000259" key="1">
    <source>
        <dbReference type="PROSITE" id="PS51698"/>
    </source>
</evidence>
<reference evidence="2" key="1">
    <citation type="journal article" date="2020" name="Nature">
        <title>Giant virus diversity and host interactions through global metagenomics.</title>
        <authorList>
            <person name="Schulz F."/>
            <person name="Roux S."/>
            <person name="Paez-Espino D."/>
            <person name="Jungbluth S."/>
            <person name="Walsh D.A."/>
            <person name="Denef V.J."/>
            <person name="McMahon K.D."/>
            <person name="Konstantinidis K.T."/>
            <person name="Eloe-Fadrosh E.A."/>
            <person name="Kyrpides N.C."/>
            <person name="Woyke T."/>
        </authorList>
    </citation>
    <scope>NUCLEOTIDE SEQUENCE</scope>
    <source>
        <strain evidence="2">GVMAG-M-3300001351-8</strain>
    </source>
</reference>
<dbReference type="Gene3D" id="3.30.40.10">
    <property type="entry name" value="Zinc/RING finger domain, C3HC4 (zinc finger)"/>
    <property type="match status" value="1"/>
</dbReference>
<dbReference type="GO" id="GO:0000151">
    <property type="term" value="C:ubiquitin ligase complex"/>
    <property type="evidence" value="ECO:0007669"/>
    <property type="project" value="InterPro"/>
</dbReference>
<dbReference type="AlphaFoldDB" id="A0A6C0EIC5"/>
<proteinExistence type="predicted"/>
<sequence>MAENSGLTIISKIKTNGIKYLHEIYREEGDYSLYELLYVSDSCFRNSKNSKLDSICYFIKLLVNNDPYIYHLINMDYSTIIPGKGSEFYFKFIDNLLDIINTLDSVSTINIYTNLLKMDTFKNIILEHYWIGTKHEHSFFGKIINSRIELLDSDINTIIEIIHLFDTFDSVDWFTSLLDKNKLYRQTYYIINNQNLTSLHFLNKVFLIAVHYYKYHPEGELFKLSQTGNTIESMFECQRNIPKNLTLDYIVTLIDISLIASIFKMNYSNKSKQNLQDLLEIESSSTRWNQTINLKNSYIKSIQININDISTKINTFKNILNENYMKNTLYIMNEIVSLGYKYNIINSKDFLKTINNIALILGYISATIPINYVNISSILDLLLIKLESSDFDYSFKMQMLDYTYTLTPEALNYMMDKGLVNTIIKIYIAVDGFTEMEDYDKNYIKNVIIKIMIKCKTDSTKFINPSISHLISIFLSDISVYFEDIVFSINTITTIKNNTTSLSETQVIRNEEILYYELVNINNYCKYFTNMLDLQQLFIQLIPEVVLEGINSNKLVSTINFWLIQLFTKHTLKSFKYDTYTKLNESRFNWDYLYHKIYQIYTAYIHNTLFIESIVYTVSDYTEFKTIMDDFNTNYILKNEFEDLHFNILLKSMDIIIDKQIIYNIDIPLEFCDPLLYTPIDEPTVLPESNIIIDKKTIINHLIHDKTDPFNRTPLTLDSLEEHNKKETTLVKLNDFVERFNIWKKQNIKLDE</sequence>
<dbReference type="Pfam" id="PF04564">
    <property type="entry name" value="U-box"/>
    <property type="match status" value="1"/>
</dbReference>
<dbReference type="InterPro" id="IPR045132">
    <property type="entry name" value="UBE4"/>
</dbReference>
<accession>A0A6C0EIC5</accession>
<dbReference type="PROSITE" id="PS51698">
    <property type="entry name" value="U_BOX"/>
    <property type="match status" value="1"/>
</dbReference>
<dbReference type="GO" id="GO:0036503">
    <property type="term" value="P:ERAD pathway"/>
    <property type="evidence" value="ECO:0007669"/>
    <property type="project" value="InterPro"/>
</dbReference>
<dbReference type="EMBL" id="MN738866">
    <property type="protein sequence ID" value="QHT28926.1"/>
    <property type="molecule type" value="Genomic_DNA"/>
</dbReference>
<dbReference type="GO" id="GO:0005634">
    <property type="term" value="C:nucleus"/>
    <property type="evidence" value="ECO:0007669"/>
    <property type="project" value="TreeGrafter"/>
</dbReference>
<dbReference type="PANTHER" id="PTHR13931">
    <property type="entry name" value="UBIQUITINATION FACTOR E4"/>
    <property type="match status" value="1"/>
</dbReference>
<dbReference type="InterPro" id="IPR013083">
    <property type="entry name" value="Znf_RING/FYVE/PHD"/>
</dbReference>
<dbReference type="InterPro" id="IPR003613">
    <property type="entry name" value="Ubox_domain"/>
</dbReference>